<dbReference type="AlphaFoldDB" id="A0A163J5K1"/>
<feature type="domain" description="NADH:flavin oxidoreductase/NADH oxidase N-terminal" evidence="4">
    <location>
        <begin position="9"/>
        <end position="336"/>
    </location>
</feature>
<dbReference type="Gene3D" id="3.20.20.70">
    <property type="entry name" value="Aldolase class I"/>
    <property type="match status" value="1"/>
</dbReference>
<dbReference type="OMA" id="HGFILEQ"/>
<proteinExistence type="inferred from homology"/>
<protein>
    <recommendedName>
        <fullName evidence="4">NADH:flavin oxidoreductase/NADH oxidase N-terminal domain-containing protein</fullName>
    </recommendedName>
</protein>
<name>A0A163J5K1_ABSGL</name>
<evidence type="ECO:0000256" key="3">
    <source>
        <dbReference type="ARBA" id="ARBA00023002"/>
    </source>
</evidence>
<evidence type="ECO:0000256" key="2">
    <source>
        <dbReference type="ARBA" id="ARBA00005979"/>
    </source>
</evidence>
<dbReference type="InParanoid" id="A0A163J5K1"/>
<gene>
    <name evidence="5" type="primary">ABSGL_02801.1 scaffold 3929</name>
</gene>
<dbReference type="FunCoup" id="A0A163J5K1">
    <property type="interactions" value="336"/>
</dbReference>
<comment type="similarity">
    <text evidence="2">Belongs to the NADH:flavin oxidoreductase/NADH oxidase family.</text>
</comment>
<comment type="cofactor">
    <cofactor evidence="1">
        <name>FMN</name>
        <dbReference type="ChEBI" id="CHEBI:58210"/>
    </cofactor>
</comment>
<dbReference type="GO" id="GO:0005829">
    <property type="term" value="C:cytosol"/>
    <property type="evidence" value="ECO:0007669"/>
    <property type="project" value="UniProtKB-ARBA"/>
</dbReference>
<dbReference type="FunFam" id="3.20.20.70:FF:000059">
    <property type="entry name" value="N-ethylmaleimide reductase, FMN-linked"/>
    <property type="match status" value="1"/>
</dbReference>
<dbReference type="STRING" id="4829.A0A163J5K1"/>
<evidence type="ECO:0000256" key="1">
    <source>
        <dbReference type="ARBA" id="ARBA00001917"/>
    </source>
</evidence>
<dbReference type="EMBL" id="LT551723">
    <property type="protein sequence ID" value="SAL97314.1"/>
    <property type="molecule type" value="Genomic_DNA"/>
</dbReference>
<dbReference type="Pfam" id="PF00724">
    <property type="entry name" value="Oxidored_FMN"/>
    <property type="match status" value="1"/>
</dbReference>
<evidence type="ECO:0000313" key="6">
    <source>
        <dbReference type="Proteomes" id="UP000078561"/>
    </source>
</evidence>
<dbReference type="InterPro" id="IPR045247">
    <property type="entry name" value="Oye-like"/>
</dbReference>
<evidence type="ECO:0000259" key="4">
    <source>
        <dbReference type="Pfam" id="PF00724"/>
    </source>
</evidence>
<sequence>MSQSKAAALFTPIKIGHHLLRHRVVMAPMTRFRSSQTGVPSDLVSQYYGERATSGGLLITEATAISPYAGGYPGTPGIHTTEHIEAWKNTTEAVHKVGGAIFMQLWHLGRTSFSAALPNGDSTVSASVIAIKGNSPMGVPYELPRALAVDEIKSISGDFAQAAKNAVSAGFDGVEIHSANGYLLDQFINTSSNKRTDQYGGSIENRTRFPLEVVDAVVQAVGADKTGIRFSPYSSYQDMGDDTPVDTWSHITRRLENKHPDLAYVHFVEPSKQDATTKGASLDPFRKLWSGPFISAGNYTDDTQAAYDRAESSPNNLVAVGRSFLSNPDLVERYRNYWNLNPYKTDTFYSPGPVGYVDYPQYTAAETN</sequence>
<dbReference type="PANTHER" id="PTHR22893">
    <property type="entry name" value="NADH OXIDOREDUCTASE-RELATED"/>
    <property type="match status" value="1"/>
</dbReference>
<evidence type="ECO:0000313" key="5">
    <source>
        <dbReference type="EMBL" id="SAL97314.1"/>
    </source>
</evidence>
<dbReference type="Proteomes" id="UP000078561">
    <property type="component" value="Unassembled WGS sequence"/>
</dbReference>
<dbReference type="PANTHER" id="PTHR22893:SF91">
    <property type="entry name" value="NADPH DEHYDROGENASE 2-RELATED"/>
    <property type="match status" value="1"/>
</dbReference>
<accession>A0A163J5K1</accession>
<organism evidence="5">
    <name type="scientific">Absidia glauca</name>
    <name type="common">Pin mould</name>
    <dbReference type="NCBI Taxonomy" id="4829"/>
    <lineage>
        <taxon>Eukaryota</taxon>
        <taxon>Fungi</taxon>
        <taxon>Fungi incertae sedis</taxon>
        <taxon>Mucoromycota</taxon>
        <taxon>Mucoromycotina</taxon>
        <taxon>Mucoromycetes</taxon>
        <taxon>Mucorales</taxon>
        <taxon>Cunninghamellaceae</taxon>
        <taxon>Absidia</taxon>
    </lineage>
</organism>
<dbReference type="InterPro" id="IPR013785">
    <property type="entry name" value="Aldolase_TIM"/>
</dbReference>
<dbReference type="InterPro" id="IPR001155">
    <property type="entry name" value="OxRdtase_FMN_N"/>
</dbReference>
<dbReference type="OrthoDB" id="276546at2759"/>
<dbReference type="GO" id="GO:0016628">
    <property type="term" value="F:oxidoreductase activity, acting on the CH-CH group of donors, NAD or NADP as acceptor"/>
    <property type="evidence" value="ECO:0007669"/>
    <property type="project" value="UniProtKB-ARBA"/>
</dbReference>
<dbReference type="SUPFAM" id="SSF51395">
    <property type="entry name" value="FMN-linked oxidoreductases"/>
    <property type="match status" value="1"/>
</dbReference>
<keyword evidence="3" id="KW-0560">Oxidoreductase</keyword>
<keyword evidence="6" id="KW-1185">Reference proteome</keyword>
<reference evidence="5" key="1">
    <citation type="submission" date="2016-04" db="EMBL/GenBank/DDBJ databases">
        <authorList>
            <person name="Evans L.H."/>
            <person name="Alamgir A."/>
            <person name="Owens N."/>
            <person name="Weber N.D."/>
            <person name="Virtaneva K."/>
            <person name="Barbian K."/>
            <person name="Babar A."/>
            <person name="Rosenke K."/>
        </authorList>
    </citation>
    <scope>NUCLEOTIDE SEQUENCE [LARGE SCALE GENOMIC DNA]</scope>
    <source>
        <strain evidence="5">CBS 101.48</strain>
    </source>
</reference>
<dbReference type="GO" id="GO:0010181">
    <property type="term" value="F:FMN binding"/>
    <property type="evidence" value="ECO:0007669"/>
    <property type="project" value="InterPro"/>
</dbReference>
<dbReference type="CDD" id="cd02933">
    <property type="entry name" value="OYE_like_FMN"/>
    <property type="match status" value="1"/>
</dbReference>